<dbReference type="AlphaFoldDB" id="A0A2P8HDL1"/>
<accession>A0A2P8HDL1</accession>
<dbReference type="RefSeq" id="WP_106530521.1">
    <property type="nucleotide sequence ID" value="NZ_PYAW01000006.1"/>
</dbReference>
<sequence length="77" mass="9318">MSTKLKISKKFKTELRQFFEAHPAKRVNRNLREVFMTYIYYSLDVIPLNMSDIIWDMQSLMELIDVVEDETTDWPEQ</sequence>
<protein>
    <submittedName>
        <fullName evidence="1">Uncharacterized protein</fullName>
    </submittedName>
</protein>
<gene>
    <name evidence="1" type="ORF">CLV51_10697</name>
</gene>
<evidence type="ECO:0000313" key="1">
    <source>
        <dbReference type="EMBL" id="PSL44231.1"/>
    </source>
</evidence>
<comment type="caution">
    <text evidence="1">The sequence shown here is derived from an EMBL/GenBank/DDBJ whole genome shotgun (WGS) entry which is preliminary data.</text>
</comment>
<dbReference type="Proteomes" id="UP000240971">
    <property type="component" value="Unassembled WGS sequence"/>
</dbReference>
<reference evidence="1 2" key="1">
    <citation type="submission" date="2018-03" db="EMBL/GenBank/DDBJ databases">
        <title>Genomic Encyclopedia of Archaeal and Bacterial Type Strains, Phase II (KMG-II): from individual species to whole genera.</title>
        <authorList>
            <person name="Goeker M."/>
        </authorList>
    </citation>
    <scope>NUCLEOTIDE SEQUENCE [LARGE SCALE GENOMIC DNA]</scope>
    <source>
        <strain evidence="1 2">DSM 24859</strain>
    </source>
</reference>
<name>A0A2P8HDL1_CHINA</name>
<evidence type="ECO:0000313" key="2">
    <source>
        <dbReference type="Proteomes" id="UP000240971"/>
    </source>
</evidence>
<dbReference type="EMBL" id="PYAW01000006">
    <property type="protein sequence ID" value="PSL44231.1"/>
    <property type="molecule type" value="Genomic_DNA"/>
</dbReference>
<organism evidence="1 2">
    <name type="scientific">Chitinophaga niastensis</name>
    <dbReference type="NCBI Taxonomy" id="536980"/>
    <lineage>
        <taxon>Bacteria</taxon>
        <taxon>Pseudomonadati</taxon>
        <taxon>Bacteroidota</taxon>
        <taxon>Chitinophagia</taxon>
        <taxon>Chitinophagales</taxon>
        <taxon>Chitinophagaceae</taxon>
        <taxon>Chitinophaga</taxon>
    </lineage>
</organism>
<keyword evidence="2" id="KW-1185">Reference proteome</keyword>
<dbReference type="OrthoDB" id="781694at2"/>
<proteinExistence type="predicted"/>